<organism evidence="6 7">
    <name type="scientific">Bizionia sediminis</name>
    <dbReference type="NCBI Taxonomy" id="1737064"/>
    <lineage>
        <taxon>Bacteria</taxon>
        <taxon>Pseudomonadati</taxon>
        <taxon>Bacteroidota</taxon>
        <taxon>Flavobacteriia</taxon>
        <taxon>Flavobacteriales</taxon>
        <taxon>Flavobacteriaceae</taxon>
        <taxon>Bizionia</taxon>
    </lineage>
</organism>
<evidence type="ECO:0000313" key="7">
    <source>
        <dbReference type="Proteomes" id="UP001597472"/>
    </source>
</evidence>
<dbReference type="Pfam" id="PF00207">
    <property type="entry name" value="A2M"/>
    <property type="match status" value="1"/>
</dbReference>
<sequence length="2019" mass="229534">MKYFNILTFIVLFVFSAHAQNTYNSYSQLWSQIEEADNNGLVKTALELVTVLEQKAITEQNNPQAIKALLYKSKYILILEEHAQLHIITDFKNRISETTSPTKNLLQNMLASLYWQYFQQNRWLYYERTHLLQKGNETDFRTWDSQTMLNEIQLQYQLSLTNKQVLQNTPISNFEAILYAQPNATQFRPTLYDLLANTALKFYETAENSMHQPSYKFEINTPQLLQPAAIFMTNPLTTTDSLSLQFKALKIYQERLLFHAKNNHTLAFADADIARLKYVKNHATFPDADTYFLETLQNARLAITTEAAGLYAFEIAKLWHEQGWEYQPDTNNNVQWQLKKAYELCQDVKRDFPDSFAAKKCEALQQQIKQPSLSVKAAANIPTHKTTKILVTHKEITQVHFKIFRLTETNYHLFKSLSDTDKQAAFINGLPLSKSWQTTLLNEGDYQLHSSEISVPPLQNGRYVLVATAKKPQDIITHKLIQVSNIAVVNKTEPNQQIFQFIDRTNGQPIANLQVTLTYSTDFSGKTKKKSFITNSKGHIFIPKTKTNWRNIEITASSKTEKASFGTFYISSEHQTPQNIASSESFLFTDRSIYRLGQTVYFKGIVIQTSNGASAVIPHKETQAVLYNTHSEEISRLTLKTNQFGSVTGQFTLPNSGLAGTFRITLEMNNSNLKQGHTYFSVEDYKRPKFKTIFNPVSETYQVNDSVTVTGTALAFGGSPITNARVEYRVYRKVQFPNWQNWYRPAYSYKQQEITNGKISTNESGNFDITFKAIPDSSIDKKTRPVFNYEIIANVTDINGETQSSTATVNVGYHAMMATISVANKLNKTSKNEPISIDTRNLNGVFVPATGKIKIYKLQAPKQVLRNRPWPAPDYKTLPETEFKNLFPYEAYSNEADLNLWPKGALVFETNFNTKISKTIALEELKTWRTGAYKIVLESTDAFGQTVTTTAKTTVFSPTARKVADNQLFTITTNKNAYQPDDTVLLTIGSAAKKLNVTIDIEKNGVLIQTYIIKLKNNKKTIKIPVTKADYGGFAVKYSYAFANSFESGTELISVPYPKTALQIETSTFRDKLQPGTNETWAFKIKGPQGEKVAAEILASMYDASLDEFKPHKWTFNPLETPLYYSKTSISAYYSFNITSSQGVTKNHFDFKIPQQPHVFINWFGLNLMTGYGFTQNNLELAPPEEILDSEPLMSSRSTLAVEDNSEKQLNTNSTTETTVENSAALPDVVVRKHLQENAFFFPQLQTDSTGSISFNFTSPEALTSWKLQLLAHTKSLESNVKTLEAVTQKELMVIPNVPRFLRQGDTIRLQTKIANLTKTKLSGQAQLLLTDAITGKDITAKLLLAAQGQTAGSETFFEVEANNNTQVSWLLHIPKTAGAIQYKIVAKSGTYSDGEQAILPVLSNRLLVTETLPIWANTNQTQTFVLNKLRHHKSSSLKHHKLTLELTTNPAWYAVQALPYLIEYPYESNEQTFSRYYANALARNLINSNPRIREVFNQWQHSNALVSDLEKNTALKNILLQETPWLRDAQTETEQKKRMALLFDVNKTTSDLNNTLSKLKQNQMPSGAWPWFSGGRDNRFMTQNIIAGFGQLYNLKVIDSTNEAFQVIKQALTYLDAEFIEYYKALAKTNKNPNVDTNHLSYIQLHYLYTRSFFPEIIKGKELMQITDYYLNQIEKYWLSQSLYAKGLMALISERMKKPETAKKILLSLKETSITHPEMGMYWKENTASWLWHQAPIETQALLIEVFTTLGEKIQTQTQNNSDINKLKVWLLKQKQTTHWSSTKATVNAVYALLLQGNNWVLNNNQATVLIGPKNTTAKTLEIPKTEAGTGYYKTTWDALEIEPEMATVTITKSGTGMAWGALYWQYFEDLDKITTAKTPLQISKKLYKKIYSDTGEALTELTAKTPLKVGDLVRVRITIQSDRNMEFIHMKDMRAAGLEPVNVLSSYKWKHGLGYYESTKDASTNFFFDYLPKGIYIFEYDLRVNNAGHMSNGITTIQSMYAPEFTSHSKGNRILAH</sequence>
<evidence type="ECO:0000259" key="4">
    <source>
        <dbReference type="SMART" id="SM01359"/>
    </source>
</evidence>
<feature type="compositionally biased region" description="Low complexity" evidence="2">
    <location>
        <begin position="1211"/>
        <end position="1221"/>
    </location>
</feature>
<proteinExistence type="inferred from homology"/>
<accession>A0ABW5KVC8</accession>
<dbReference type="PANTHER" id="PTHR40094:SF1">
    <property type="entry name" value="UBIQUITIN DOMAIN-CONTAINING PROTEIN"/>
    <property type="match status" value="1"/>
</dbReference>
<dbReference type="InterPro" id="IPR001599">
    <property type="entry name" value="Macroglobln_a2"/>
</dbReference>
<dbReference type="Gene3D" id="2.60.40.1930">
    <property type="match status" value="1"/>
</dbReference>
<dbReference type="Pfam" id="PF01835">
    <property type="entry name" value="MG2"/>
    <property type="match status" value="1"/>
</dbReference>
<feature type="domain" description="Alpha-2-macroglobulin bait region" evidence="4">
    <location>
        <begin position="969"/>
        <end position="1109"/>
    </location>
</feature>
<gene>
    <name evidence="6" type="ORF">ACFSQP_08380</name>
</gene>
<comment type="caution">
    <text evidence="6">The sequence shown here is derived from an EMBL/GenBank/DDBJ whole genome shotgun (WGS) entry which is preliminary data.</text>
</comment>
<dbReference type="InterPro" id="IPR011625">
    <property type="entry name" value="A2M_N_BRD"/>
</dbReference>
<protein>
    <submittedName>
        <fullName evidence="6">Alpha-2-macroglobulin</fullName>
    </submittedName>
</protein>
<evidence type="ECO:0000256" key="3">
    <source>
        <dbReference type="SAM" id="SignalP"/>
    </source>
</evidence>
<feature type="signal peptide" evidence="3">
    <location>
        <begin position="1"/>
        <end position="19"/>
    </location>
</feature>
<dbReference type="InterPro" id="IPR002890">
    <property type="entry name" value="MG2"/>
</dbReference>
<feature type="domain" description="Alpha-2-macroglobulin" evidence="5">
    <location>
        <begin position="1238"/>
        <end position="1328"/>
    </location>
</feature>
<dbReference type="RefSeq" id="WP_376893360.1">
    <property type="nucleotide sequence ID" value="NZ_JBHULS010000003.1"/>
</dbReference>
<dbReference type="EMBL" id="JBHULS010000003">
    <property type="protein sequence ID" value="MFD2551830.1"/>
    <property type="molecule type" value="Genomic_DNA"/>
</dbReference>
<dbReference type="SMART" id="SM01360">
    <property type="entry name" value="A2M"/>
    <property type="match status" value="1"/>
</dbReference>
<dbReference type="Pfam" id="PF17973">
    <property type="entry name" value="bMG10"/>
    <property type="match status" value="1"/>
</dbReference>
<keyword evidence="7" id="KW-1185">Reference proteome</keyword>
<dbReference type="Gene3D" id="1.50.10.20">
    <property type="match status" value="1"/>
</dbReference>
<dbReference type="InterPro" id="IPR008964">
    <property type="entry name" value="Invasin/intimin_cell_adhesion"/>
</dbReference>
<feature type="chain" id="PRO_5047187789" evidence="3">
    <location>
        <begin position="20"/>
        <end position="2019"/>
    </location>
</feature>
<evidence type="ECO:0000256" key="1">
    <source>
        <dbReference type="ARBA" id="ARBA00010556"/>
    </source>
</evidence>
<feature type="region of interest" description="Disordered" evidence="2">
    <location>
        <begin position="1201"/>
        <end position="1221"/>
    </location>
</feature>
<evidence type="ECO:0000259" key="5">
    <source>
        <dbReference type="SMART" id="SM01360"/>
    </source>
</evidence>
<keyword evidence="3" id="KW-0732">Signal</keyword>
<dbReference type="Proteomes" id="UP001597472">
    <property type="component" value="Unassembled WGS sequence"/>
</dbReference>
<evidence type="ECO:0000313" key="6">
    <source>
        <dbReference type="EMBL" id="MFD2551830.1"/>
    </source>
</evidence>
<reference evidence="7" key="1">
    <citation type="journal article" date="2019" name="Int. J. Syst. Evol. Microbiol.">
        <title>The Global Catalogue of Microorganisms (GCM) 10K type strain sequencing project: providing services to taxonomists for standard genome sequencing and annotation.</title>
        <authorList>
            <consortium name="The Broad Institute Genomics Platform"/>
            <consortium name="The Broad Institute Genome Sequencing Center for Infectious Disease"/>
            <person name="Wu L."/>
            <person name="Ma J."/>
        </authorList>
    </citation>
    <scope>NUCLEOTIDE SEQUENCE [LARGE SCALE GENOMIC DNA]</scope>
    <source>
        <strain evidence="7">KCTC 42587</strain>
    </source>
</reference>
<comment type="similarity">
    <text evidence="1">Belongs to the protease inhibitor I39 (alpha-2-macroglobulin) family. Bacterial alpha-2-macroglobulin subfamily.</text>
</comment>
<name>A0ABW5KVC8_9FLAO</name>
<dbReference type="InterPro" id="IPR041246">
    <property type="entry name" value="Bact_MG10"/>
</dbReference>
<dbReference type="InterPro" id="IPR008930">
    <property type="entry name" value="Terpenoid_cyclase/PrenylTrfase"/>
</dbReference>
<dbReference type="PANTHER" id="PTHR40094">
    <property type="entry name" value="ALPHA-2-MACROGLOBULIN HOMOLOG"/>
    <property type="match status" value="1"/>
</dbReference>
<dbReference type="SUPFAM" id="SSF48239">
    <property type="entry name" value="Terpenoid cyclases/Protein prenyltransferases"/>
    <property type="match status" value="1"/>
</dbReference>
<dbReference type="InterPro" id="IPR051802">
    <property type="entry name" value="YfhM-like"/>
</dbReference>
<dbReference type="SUPFAM" id="SSF49373">
    <property type="entry name" value="Invasin/intimin cell-adhesion fragments"/>
    <property type="match status" value="1"/>
</dbReference>
<dbReference type="SMART" id="SM01359">
    <property type="entry name" value="A2M_N_2"/>
    <property type="match status" value="1"/>
</dbReference>
<evidence type="ECO:0000256" key="2">
    <source>
        <dbReference type="SAM" id="MobiDB-lite"/>
    </source>
</evidence>